<dbReference type="Proteomes" id="UP001143349">
    <property type="component" value="Unassembled WGS sequence"/>
</dbReference>
<evidence type="ECO:0000313" key="1">
    <source>
        <dbReference type="EMBL" id="GLK63452.1"/>
    </source>
</evidence>
<organism evidence="1 2">
    <name type="scientific">Paracoccus kondratievae</name>
    <dbReference type="NCBI Taxonomy" id="135740"/>
    <lineage>
        <taxon>Bacteria</taxon>
        <taxon>Pseudomonadati</taxon>
        <taxon>Pseudomonadota</taxon>
        <taxon>Alphaproteobacteria</taxon>
        <taxon>Rhodobacterales</taxon>
        <taxon>Paracoccaceae</taxon>
        <taxon>Paracoccus</taxon>
    </lineage>
</organism>
<reference evidence="1" key="2">
    <citation type="submission" date="2023-01" db="EMBL/GenBank/DDBJ databases">
        <authorList>
            <person name="Sun Q."/>
            <person name="Evtushenko L."/>
        </authorList>
    </citation>
    <scope>NUCLEOTIDE SEQUENCE</scope>
    <source>
        <strain evidence="1">VKM B-2222</strain>
    </source>
</reference>
<reference evidence="1" key="1">
    <citation type="journal article" date="2014" name="Int. J. Syst. Evol. Microbiol.">
        <title>Complete genome sequence of Corynebacterium casei LMG S-19264T (=DSM 44701T), isolated from a smear-ripened cheese.</title>
        <authorList>
            <consortium name="US DOE Joint Genome Institute (JGI-PGF)"/>
            <person name="Walter F."/>
            <person name="Albersmeier A."/>
            <person name="Kalinowski J."/>
            <person name="Ruckert C."/>
        </authorList>
    </citation>
    <scope>NUCLEOTIDE SEQUENCE</scope>
    <source>
        <strain evidence="1">VKM B-2222</strain>
    </source>
</reference>
<dbReference type="AlphaFoldDB" id="A0AAD3RT15"/>
<protein>
    <submittedName>
        <fullName evidence="1">Uncharacterized protein</fullName>
    </submittedName>
</protein>
<keyword evidence="2" id="KW-1185">Reference proteome</keyword>
<sequence>MTDYKITRREDGATATITAHRYEHDGAGARFYDEGGNLIASFGDQQIASIVPAAIVFGDDLEP</sequence>
<evidence type="ECO:0000313" key="2">
    <source>
        <dbReference type="Proteomes" id="UP001143349"/>
    </source>
</evidence>
<dbReference type="EMBL" id="BSFH01000017">
    <property type="protein sequence ID" value="GLK63452.1"/>
    <property type="molecule type" value="Genomic_DNA"/>
</dbReference>
<name>A0AAD3RT15_9RHOB</name>
<gene>
    <name evidence="1" type="ORF">GCM10017635_09220</name>
</gene>
<proteinExistence type="predicted"/>
<accession>A0AAD3RT15</accession>
<comment type="caution">
    <text evidence="1">The sequence shown here is derived from an EMBL/GenBank/DDBJ whole genome shotgun (WGS) entry which is preliminary data.</text>
</comment>
<dbReference type="RefSeq" id="WP_271179288.1">
    <property type="nucleotide sequence ID" value="NZ_BSFH01000017.1"/>
</dbReference>